<gene>
    <name evidence="2" type="ORF">Sjap_005082</name>
</gene>
<evidence type="ECO:0000313" key="2">
    <source>
        <dbReference type="EMBL" id="KAK9145179.1"/>
    </source>
</evidence>
<sequence>MTRPSPNSTPSSSTHYSTPSSFAGAMSAGVTHDSPSSSTHPCTPSSALPHLPKVEIPHAPAPPPELRGERDVPRIRIIIKNGSLHPSDICARKTTDAFKKGMISEGYRWKYGYFDWDPQITARIMAAYESKVKVRYKALMYDLLTESERPIYVTEAAWHKYEEYWESDDFKARSKIASSNR</sequence>
<dbReference type="EMBL" id="JBBNAE010000002">
    <property type="protein sequence ID" value="KAK9145179.1"/>
    <property type="molecule type" value="Genomic_DNA"/>
</dbReference>
<evidence type="ECO:0000256" key="1">
    <source>
        <dbReference type="SAM" id="MobiDB-lite"/>
    </source>
</evidence>
<feature type="compositionally biased region" description="Low complexity" evidence="1">
    <location>
        <begin position="1"/>
        <end position="21"/>
    </location>
</feature>
<keyword evidence="3" id="KW-1185">Reference proteome</keyword>
<proteinExistence type="predicted"/>
<comment type="caution">
    <text evidence="2">The sequence shown here is derived from an EMBL/GenBank/DDBJ whole genome shotgun (WGS) entry which is preliminary data.</text>
</comment>
<protein>
    <submittedName>
        <fullName evidence="2">Uncharacterized protein</fullName>
    </submittedName>
</protein>
<dbReference type="Proteomes" id="UP001417504">
    <property type="component" value="Unassembled WGS sequence"/>
</dbReference>
<reference evidence="2 3" key="1">
    <citation type="submission" date="2024-01" db="EMBL/GenBank/DDBJ databases">
        <title>Genome assemblies of Stephania.</title>
        <authorList>
            <person name="Yang L."/>
        </authorList>
    </citation>
    <scope>NUCLEOTIDE SEQUENCE [LARGE SCALE GENOMIC DNA]</scope>
    <source>
        <strain evidence="2">QJT</strain>
        <tissue evidence="2">Leaf</tissue>
    </source>
</reference>
<feature type="compositionally biased region" description="Low complexity" evidence="1">
    <location>
        <begin position="31"/>
        <end position="46"/>
    </location>
</feature>
<organism evidence="2 3">
    <name type="scientific">Stephania japonica</name>
    <dbReference type="NCBI Taxonomy" id="461633"/>
    <lineage>
        <taxon>Eukaryota</taxon>
        <taxon>Viridiplantae</taxon>
        <taxon>Streptophyta</taxon>
        <taxon>Embryophyta</taxon>
        <taxon>Tracheophyta</taxon>
        <taxon>Spermatophyta</taxon>
        <taxon>Magnoliopsida</taxon>
        <taxon>Ranunculales</taxon>
        <taxon>Menispermaceae</taxon>
        <taxon>Menispermoideae</taxon>
        <taxon>Cissampelideae</taxon>
        <taxon>Stephania</taxon>
    </lineage>
</organism>
<dbReference type="AlphaFoldDB" id="A0AAP0PJP9"/>
<evidence type="ECO:0000313" key="3">
    <source>
        <dbReference type="Proteomes" id="UP001417504"/>
    </source>
</evidence>
<feature type="region of interest" description="Disordered" evidence="1">
    <location>
        <begin position="1"/>
        <end position="72"/>
    </location>
</feature>
<accession>A0AAP0PJP9</accession>
<name>A0AAP0PJP9_9MAGN</name>